<dbReference type="Pfam" id="PF14213">
    <property type="entry name" value="DUF4325"/>
    <property type="match status" value="1"/>
</dbReference>
<feature type="domain" description="DUF4325" evidence="1">
    <location>
        <begin position="21"/>
        <end position="74"/>
    </location>
</feature>
<sequence length="109" mass="12198">MKKIIVKDLIKSDSATSPEKAEPLYNALVESVNNEEKVSVDFSNLVTITTAFFNSSIGKLYSTYSADTLNKFIKLDGKTLTTLQFDKLKLVMQNAKSKLSENDIQEEID</sequence>
<evidence type="ECO:0000313" key="3">
    <source>
        <dbReference type="Proteomes" id="UP001220670"/>
    </source>
</evidence>
<name>A0AAJ1M941_LIMMU</name>
<reference evidence="2" key="1">
    <citation type="submission" date="2023-01" db="EMBL/GenBank/DDBJ databases">
        <title>Genome analysis of 13 Lactobacillus isolated from gut of wild boar.</title>
        <authorList>
            <person name="Papp P."/>
            <person name="Libisch B."/>
            <person name="Nagy T."/>
            <person name="Olasz F."/>
        </authorList>
    </citation>
    <scope>NUCLEOTIDE SEQUENCE</scope>
    <source>
        <strain evidence="2">F146</strain>
    </source>
</reference>
<dbReference type="AlphaFoldDB" id="A0AAJ1M941"/>
<proteinExistence type="predicted"/>
<dbReference type="Proteomes" id="UP001220670">
    <property type="component" value="Unassembled WGS sequence"/>
</dbReference>
<comment type="caution">
    <text evidence="2">The sequence shown here is derived from an EMBL/GenBank/DDBJ whole genome shotgun (WGS) entry which is preliminary data.</text>
</comment>
<evidence type="ECO:0000313" key="2">
    <source>
        <dbReference type="EMBL" id="MDC2829947.1"/>
    </source>
</evidence>
<evidence type="ECO:0000259" key="1">
    <source>
        <dbReference type="Pfam" id="PF14213"/>
    </source>
</evidence>
<gene>
    <name evidence="2" type="ORF">PO250_06455</name>
</gene>
<organism evidence="2 3">
    <name type="scientific">Limosilactobacillus mucosae</name>
    <name type="common">Lactobacillus mucosae</name>
    <dbReference type="NCBI Taxonomy" id="97478"/>
    <lineage>
        <taxon>Bacteria</taxon>
        <taxon>Bacillati</taxon>
        <taxon>Bacillota</taxon>
        <taxon>Bacilli</taxon>
        <taxon>Lactobacillales</taxon>
        <taxon>Lactobacillaceae</taxon>
        <taxon>Limosilactobacillus</taxon>
    </lineage>
</organism>
<dbReference type="EMBL" id="JAQONE010000022">
    <property type="protein sequence ID" value="MDC2829947.1"/>
    <property type="molecule type" value="Genomic_DNA"/>
</dbReference>
<accession>A0AAJ1M941</accession>
<protein>
    <submittedName>
        <fullName evidence="2">STAS-like domain-containing protein</fullName>
    </submittedName>
</protein>
<dbReference type="RefSeq" id="WP_272209072.1">
    <property type="nucleotide sequence ID" value="NZ_JAQOMV010000009.1"/>
</dbReference>
<dbReference type="InterPro" id="IPR025474">
    <property type="entry name" value="DUF4325"/>
</dbReference>